<gene>
    <name evidence="2" type="ORF">EZS28_055320</name>
</gene>
<dbReference type="Proteomes" id="UP000324800">
    <property type="component" value="Unassembled WGS sequence"/>
</dbReference>
<proteinExistence type="predicted"/>
<evidence type="ECO:0000313" key="3">
    <source>
        <dbReference type="Proteomes" id="UP000324800"/>
    </source>
</evidence>
<name>A0A5J4Q596_9EUKA</name>
<dbReference type="Gene3D" id="3.30.70.330">
    <property type="match status" value="1"/>
</dbReference>
<feature type="domain" description="RRM" evidence="1">
    <location>
        <begin position="16"/>
        <end position="82"/>
    </location>
</feature>
<dbReference type="InterPro" id="IPR035979">
    <property type="entry name" value="RBD_domain_sf"/>
</dbReference>
<dbReference type="EMBL" id="SNRW01047169">
    <property type="protein sequence ID" value="KAA6316034.1"/>
    <property type="molecule type" value="Genomic_DNA"/>
</dbReference>
<dbReference type="CDD" id="cd00590">
    <property type="entry name" value="RRM_SF"/>
    <property type="match status" value="1"/>
</dbReference>
<dbReference type="SUPFAM" id="SSF54928">
    <property type="entry name" value="RNA-binding domain, RBD"/>
    <property type="match status" value="1"/>
</dbReference>
<dbReference type="Pfam" id="PF00076">
    <property type="entry name" value="RRM_1"/>
    <property type="match status" value="1"/>
</dbReference>
<accession>A0A5J4Q596</accession>
<dbReference type="InterPro" id="IPR012677">
    <property type="entry name" value="Nucleotide-bd_a/b_plait_sf"/>
</dbReference>
<evidence type="ECO:0000313" key="2">
    <source>
        <dbReference type="EMBL" id="KAA6316034.1"/>
    </source>
</evidence>
<feature type="non-terminal residue" evidence="2">
    <location>
        <position position="140"/>
    </location>
</feature>
<evidence type="ECO:0000259" key="1">
    <source>
        <dbReference type="Pfam" id="PF00076"/>
    </source>
</evidence>
<comment type="caution">
    <text evidence="2">The sequence shown here is derived from an EMBL/GenBank/DDBJ whole genome shotgun (WGS) entry which is preliminary data.</text>
</comment>
<dbReference type="InterPro" id="IPR000504">
    <property type="entry name" value="RRM_dom"/>
</dbReference>
<dbReference type="GO" id="GO:0003723">
    <property type="term" value="F:RNA binding"/>
    <property type="evidence" value="ECO:0007669"/>
    <property type="project" value="InterPro"/>
</dbReference>
<reference evidence="2 3" key="1">
    <citation type="submission" date="2019-03" db="EMBL/GenBank/DDBJ databases">
        <title>Single cell metagenomics reveals metabolic interactions within the superorganism composed of flagellate Streblomastix strix and complex community of Bacteroidetes bacteria on its surface.</title>
        <authorList>
            <person name="Treitli S.C."/>
            <person name="Kolisko M."/>
            <person name="Husnik F."/>
            <person name="Keeling P."/>
            <person name="Hampl V."/>
        </authorList>
    </citation>
    <scope>NUCLEOTIDE SEQUENCE [LARGE SCALE GENOMIC DNA]</scope>
    <source>
        <strain evidence="2">ST1C</strain>
    </source>
</reference>
<sequence>ADDQRDSEGRRVIGVKVKGVKRGTTHQRLTQLFRQYNPTHVNLQIDQADARFDFAIVFIEPAELCQQAVDKLSGTILDGHQLSMQLCYSWSTKKREREHSKREAELWVMVQGFAAGLTPKEFMTLVGQYKNKGAWASDEV</sequence>
<organism evidence="2 3">
    <name type="scientific">Streblomastix strix</name>
    <dbReference type="NCBI Taxonomy" id="222440"/>
    <lineage>
        <taxon>Eukaryota</taxon>
        <taxon>Metamonada</taxon>
        <taxon>Preaxostyla</taxon>
        <taxon>Oxymonadida</taxon>
        <taxon>Streblomastigidae</taxon>
        <taxon>Streblomastix</taxon>
    </lineage>
</organism>
<protein>
    <recommendedName>
        <fullName evidence="1">RRM domain-containing protein</fullName>
    </recommendedName>
</protein>
<feature type="non-terminal residue" evidence="2">
    <location>
        <position position="1"/>
    </location>
</feature>
<dbReference type="AlphaFoldDB" id="A0A5J4Q596"/>